<dbReference type="Proteomes" id="UP000295146">
    <property type="component" value="Unassembled WGS sequence"/>
</dbReference>
<organism evidence="1 2">
    <name type="scientific">Kribbella pratensis</name>
    <dbReference type="NCBI Taxonomy" id="2512112"/>
    <lineage>
        <taxon>Bacteria</taxon>
        <taxon>Bacillati</taxon>
        <taxon>Actinomycetota</taxon>
        <taxon>Actinomycetes</taxon>
        <taxon>Propionibacteriales</taxon>
        <taxon>Kribbellaceae</taxon>
        <taxon>Kribbella</taxon>
    </lineage>
</organism>
<dbReference type="OrthoDB" id="3824160at2"/>
<dbReference type="AlphaFoldDB" id="A0A4R8CHB1"/>
<accession>A0A4R8CHB1</accession>
<proteinExistence type="predicted"/>
<evidence type="ECO:0000313" key="1">
    <source>
        <dbReference type="EMBL" id="TDW74921.1"/>
    </source>
</evidence>
<dbReference type="RefSeq" id="WP_134096729.1">
    <property type="nucleotide sequence ID" value="NZ_SODP01000001.1"/>
</dbReference>
<sequence length="166" mass="18707">MIQSVPLPLRAGDEMTRLARFLRDVRWTGTIEAGAMGPDSPAMTATGEGRHHAIQDGLWIVGDYQQDQFLTDGTFVLHWQLHWVSGWDPPAGEYRASVADNYGHLELLSGRIEGDRLTFGSIGRLPIRTRLSWHIVDDNTMTWRNEVSIQNGPFELVEQYVCTTIA</sequence>
<gene>
    <name evidence="1" type="ORF">EV653_0023</name>
</gene>
<dbReference type="Pfam" id="PF07617">
    <property type="entry name" value="DUF1579"/>
    <property type="match status" value="1"/>
</dbReference>
<dbReference type="EMBL" id="SODP01000001">
    <property type="protein sequence ID" value="TDW74921.1"/>
    <property type="molecule type" value="Genomic_DNA"/>
</dbReference>
<protein>
    <submittedName>
        <fullName evidence="1">Uncharacterized protein DUF1579</fullName>
    </submittedName>
</protein>
<dbReference type="InterPro" id="IPR011473">
    <property type="entry name" value="DUF1579"/>
</dbReference>
<comment type="caution">
    <text evidence="1">The sequence shown here is derived from an EMBL/GenBank/DDBJ whole genome shotgun (WGS) entry which is preliminary data.</text>
</comment>
<keyword evidence="2" id="KW-1185">Reference proteome</keyword>
<reference evidence="1 2" key="1">
    <citation type="submission" date="2019-03" db="EMBL/GenBank/DDBJ databases">
        <title>Genomic Encyclopedia of Type Strains, Phase III (KMG-III): the genomes of soil and plant-associated and newly described type strains.</title>
        <authorList>
            <person name="Whitman W."/>
        </authorList>
    </citation>
    <scope>NUCLEOTIDE SEQUENCE [LARGE SCALE GENOMIC DNA]</scope>
    <source>
        <strain evidence="1 2">VKM Ac-2573</strain>
    </source>
</reference>
<name>A0A4R8CHB1_9ACTN</name>
<evidence type="ECO:0000313" key="2">
    <source>
        <dbReference type="Proteomes" id="UP000295146"/>
    </source>
</evidence>